<dbReference type="EMBL" id="QRGR01000068">
    <property type="protein sequence ID" value="RDV10255.1"/>
    <property type="molecule type" value="Genomic_DNA"/>
</dbReference>
<evidence type="ECO:0000313" key="1">
    <source>
        <dbReference type="EMBL" id="RDV10255.1"/>
    </source>
</evidence>
<keyword evidence="2" id="KW-1185">Reference proteome</keyword>
<dbReference type="RefSeq" id="WP_115568629.1">
    <property type="nucleotide sequence ID" value="NZ_QRGR01000068.1"/>
</dbReference>
<gene>
    <name evidence="1" type="ORF">DXT99_26610</name>
</gene>
<reference evidence="2" key="1">
    <citation type="submission" date="2018-08" db="EMBL/GenBank/DDBJ databases">
        <authorList>
            <person name="Liu Z.-W."/>
            <person name="Du Z.-J."/>
        </authorList>
    </citation>
    <scope>NUCLEOTIDE SEQUENCE [LARGE SCALE GENOMIC DNA]</scope>
    <source>
        <strain evidence="2">H4X</strain>
    </source>
</reference>
<name>A0A3D8KYV7_9BACT</name>
<evidence type="ECO:0008006" key="3">
    <source>
        <dbReference type="Google" id="ProtNLM"/>
    </source>
</evidence>
<comment type="caution">
    <text evidence="1">The sequence shown here is derived from an EMBL/GenBank/DDBJ whole genome shotgun (WGS) entry which is preliminary data.</text>
</comment>
<accession>A0A3D8KYV7</accession>
<sequence length="73" mass="8218">METVLVFKTSVTTNRSVSKVKPLLDRLMDKHEKWSFDLEDCDHILRVEAVSVQPAAIIERLGDAGFACAELED</sequence>
<organism evidence="1 2">
    <name type="scientific">Pontibacter diazotrophicus</name>
    <dbReference type="NCBI Taxonomy" id="1400979"/>
    <lineage>
        <taxon>Bacteria</taxon>
        <taxon>Pseudomonadati</taxon>
        <taxon>Bacteroidota</taxon>
        <taxon>Cytophagia</taxon>
        <taxon>Cytophagales</taxon>
        <taxon>Hymenobacteraceae</taxon>
        <taxon>Pontibacter</taxon>
    </lineage>
</organism>
<proteinExistence type="predicted"/>
<dbReference type="AlphaFoldDB" id="A0A3D8KYV7"/>
<dbReference type="Proteomes" id="UP000256708">
    <property type="component" value="Unassembled WGS sequence"/>
</dbReference>
<evidence type="ECO:0000313" key="2">
    <source>
        <dbReference type="Proteomes" id="UP000256708"/>
    </source>
</evidence>
<dbReference type="OrthoDB" id="1036397at2"/>
<protein>
    <recommendedName>
        <fullName evidence="3">Copper chaperone</fullName>
    </recommendedName>
</protein>